<dbReference type="SUPFAM" id="SSF49899">
    <property type="entry name" value="Concanavalin A-like lectins/glucanases"/>
    <property type="match status" value="1"/>
</dbReference>
<evidence type="ECO:0000313" key="1">
    <source>
        <dbReference type="EMBL" id="PYI67960.1"/>
    </source>
</evidence>
<dbReference type="Proteomes" id="UP000247832">
    <property type="component" value="Unassembled WGS sequence"/>
</dbReference>
<evidence type="ECO:0000313" key="2">
    <source>
        <dbReference type="Proteomes" id="UP000247832"/>
    </source>
</evidence>
<dbReference type="EMBL" id="QJVD01000007">
    <property type="protein sequence ID" value="PYI67960.1"/>
    <property type="molecule type" value="Genomic_DNA"/>
</dbReference>
<sequence>MRRVTWAKGVLVVGRGTGPRWSGSFAAASYPRARVPSRCPRHGPLPDAEDASGYYAVELLRDGPRVTFSINGLALLDWTDEGASGPPVRGGGRGCRYG</sequence>
<dbReference type="InterPro" id="IPR015305">
    <property type="entry name" value="DUF1961"/>
</dbReference>
<comment type="caution">
    <text evidence="1">The sequence shown here is derived from an EMBL/GenBank/DDBJ whole genome shotgun (WGS) entry which is preliminary data.</text>
</comment>
<accession>A0A2V5LKV8</accession>
<dbReference type="InterPro" id="IPR013320">
    <property type="entry name" value="ConA-like_dom_sf"/>
</dbReference>
<name>A0A2V5LKV8_9MICC</name>
<dbReference type="AlphaFoldDB" id="A0A2V5LKV8"/>
<proteinExistence type="predicted"/>
<protein>
    <submittedName>
        <fullName evidence="1">Uncharacterized protein</fullName>
    </submittedName>
</protein>
<gene>
    <name evidence="1" type="ORF">CVV68_08875</name>
</gene>
<dbReference type="Pfam" id="PF09224">
    <property type="entry name" value="DUF1961"/>
    <property type="match status" value="1"/>
</dbReference>
<dbReference type="OrthoDB" id="7171052at2"/>
<organism evidence="1 2">
    <name type="scientific">Arthrobacter livingstonensis</name>
    <dbReference type="NCBI Taxonomy" id="670078"/>
    <lineage>
        <taxon>Bacteria</taxon>
        <taxon>Bacillati</taxon>
        <taxon>Actinomycetota</taxon>
        <taxon>Actinomycetes</taxon>
        <taxon>Micrococcales</taxon>
        <taxon>Micrococcaceae</taxon>
        <taxon>Arthrobacter</taxon>
    </lineage>
</organism>
<keyword evidence="2" id="KW-1185">Reference proteome</keyword>
<reference evidence="1 2" key="1">
    <citation type="submission" date="2018-05" db="EMBL/GenBank/DDBJ databases">
        <title>Genetic diversity of glacier-inhabiting Cryobacterium bacteria in China and description of Cryobacterium mengkeensis sp. nov. and Arthrobacter glacialis sp. nov.</title>
        <authorList>
            <person name="Liu Q."/>
            <person name="Xin Y.-H."/>
        </authorList>
    </citation>
    <scope>NUCLEOTIDE SEQUENCE [LARGE SCALE GENOMIC DNA]</scope>
    <source>
        <strain evidence="1 2">LI2</strain>
    </source>
</reference>
<dbReference type="Gene3D" id="2.60.120.200">
    <property type="match status" value="1"/>
</dbReference>